<organism evidence="1 2">
    <name type="scientific">Paracoccus broussonetiae</name>
    <dbReference type="NCBI Taxonomy" id="3075834"/>
    <lineage>
        <taxon>Bacteria</taxon>
        <taxon>Pseudomonadati</taxon>
        <taxon>Pseudomonadota</taxon>
        <taxon>Alphaproteobacteria</taxon>
        <taxon>Rhodobacterales</taxon>
        <taxon>Paracoccaceae</taxon>
        <taxon>Paracoccus</taxon>
    </lineage>
</organism>
<accession>A0ABU3E8Y3</accession>
<dbReference type="InterPro" id="IPR009562">
    <property type="entry name" value="DUF1178"/>
</dbReference>
<comment type="caution">
    <text evidence="1">The sequence shown here is derived from an EMBL/GenBank/DDBJ whole genome shotgun (WGS) entry which is preliminary data.</text>
</comment>
<dbReference type="RefSeq" id="WP_311757756.1">
    <property type="nucleotide sequence ID" value="NZ_JAVRQI010000001.1"/>
</dbReference>
<reference evidence="2" key="1">
    <citation type="submission" date="2023-07" db="EMBL/GenBank/DDBJ databases">
        <title>Characterization of two Paracoccaceae strains isolated from Phycosphere and proposal of Xinfangfangia lacusdiani sp. nov.</title>
        <authorList>
            <person name="Deng Y."/>
            <person name="Zhang Y.Q."/>
        </authorList>
    </citation>
    <scope>NUCLEOTIDE SEQUENCE [LARGE SCALE GENOMIC DNA]</scope>
    <source>
        <strain evidence="2">CPCC 101403</strain>
    </source>
</reference>
<protein>
    <submittedName>
        <fullName evidence="1">DUF1178 family protein</fullName>
    </submittedName>
</protein>
<dbReference type="EMBL" id="JAVRQI010000001">
    <property type="protein sequence ID" value="MDT1060669.1"/>
    <property type="molecule type" value="Genomic_DNA"/>
</dbReference>
<proteinExistence type="predicted"/>
<evidence type="ECO:0000313" key="1">
    <source>
        <dbReference type="EMBL" id="MDT1060669.1"/>
    </source>
</evidence>
<dbReference type="Pfam" id="PF06676">
    <property type="entry name" value="DUF1178"/>
    <property type="match status" value="1"/>
</dbReference>
<evidence type="ECO:0000313" key="2">
    <source>
        <dbReference type="Proteomes" id="UP001251085"/>
    </source>
</evidence>
<sequence>MIRYDLRCEKGHEFDGWFRSSEGFETLRSAGQVACTLCGSTVVEKVLMAPGIATSRSKPSGDLHTARNPEEAALDKLRRHIEENSDYVGMSFAAEARAIHEGDAPARAIHGEAKLEDARSLIEDGIPVAPLPFRSRQRAN</sequence>
<dbReference type="PIRSF" id="PIRSF032131">
    <property type="entry name" value="UCP032131"/>
    <property type="match status" value="1"/>
</dbReference>
<dbReference type="Proteomes" id="UP001251085">
    <property type="component" value="Unassembled WGS sequence"/>
</dbReference>
<gene>
    <name evidence="1" type="ORF">RM190_02300</name>
</gene>
<keyword evidence="2" id="KW-1185">Reference proteome</keyword>
<name>A0ABU3E8Y3_9RHOB</name>